<organism evidence="4 6">
    <name type="scientific">Enterococcus silesiacus</name>
    <dbReference type="NCBI Taxonomy" id="332949"/>
    <lineage>
        <taxon>Bacteria</taxon>
        <taxon>Bacillati</taxon>
        <taxon>Bacillota</taxon>
        <taxon>Bacilli</taxon>
        <taxon>Lactobacillales</taxon>
        <taxon>Enterococcaceae</taxon>
        <taxon>Enterococcus</taxon>
    </lineage>
</organism>
<proteinExistence type="predicted"/>
<name>A0A0S3KED4_9ENTE</name>
<dbReference type="EMBL" id="CP013614">
    <property type="protein sequence ID" value="ALS02662.1"/>
    <property type="molecule type" value="Genomic_DNA"/>
</dbReference>
<accession>A0A0S3KED4</accession>
<dbReference type="InterPro" id="IPR052928">
    <property type="entry name" value="Desiccation-related_membrane"/>
</dbReference>
<dbReference type="OrthoDB" id="2139646at2"/>
<dbReference type="PANTHER" id="PTHR35792:SF1">
    <property type="entry name" value="SLL0268 PROTEIN"/>
    <property type="match status" value="1"/>
</dbReference>
<feature type="transmembrane region" description="Helical" evidence="2">
    <location>
        <begin position="6"/>
        <end position="23"/>
    </location>
</feature>
<gene>
    <name evidence="3" type="ORF">ATZ33_15140</name>
    <name evidence="4" type="ORF">RV15_GL000010</name>
</gene>
<dbReference type="Proteomes" id="UP000065511">
    <property type="component" value="Chromosome"/>
</dbReference>
<evidence type="ECO:0000256" key="2">
    <source>
        <dbReference type="SAM" id="Phobius"/>
    </source>
</evidence>
<evidence type="ECO:0000313" key="3">
    <source>
        <dbReference type="EMBL" id="ALS02662.1"/>
    </source>
</evidence>
<evidence type="ECO:0000313" key="4">
    <source>
        <dbReference type="EMBL" id="OJG93408.1"/>
    </source>
</evidence>
<evidence type="ECO:0000313" key="5">
    <source>
        <dbReference type="Proteomes" id="UP000065511"/>
    </source>
</evidence>
<sequence length="113" mass="12745">MGKFSKGILFGALVGGVGGLLFAPRSGKATRQKFVDELEDWSDLKEDFTDKLDQFKESAQALQAAADMYIEPFIDGINQDVENFMFQVEPRVEQIQEQVEKIQSELPDMPLED</sequence>
<dbReference type="RefSeq" id="WP_083429045.1">
    <property type="nucleotide sequence ID" value="NZ_JXLC01000001.1"/>
</dbReference>
<evidence type="ECO:0008006" key="7">
    <source>
        <dbReference type="Google" id="ProtNLM"/>
    </source>
</evidence>
<dbReference type="EMBL" id="JXLC01000001">
    <property type="protein sequence ID" value="OJG93408.1"/>
    <property type="molecule type" value="Genomic_DNA"/>
</dbReference>
<dbReference type="Pfam" id="PF12732">
    <property type="entry name" value="YtxH"/>
    <property type="match status" value="1"/>
</dbReference>
<keyword evidence="2" id="KW-0472">Membrane</keyword>
<dbReference type="InterPro" id="IPR024623">
    <property type="entry name" value="YtxH"/>
</dbReference>
<evidence type="ECO:0000313" key="6">
    <source>
        <dbReference type="Proteomes" id="UP000183039"/>
    </source>
</evidence>
<dbReference type="Proteomes" id="UP000183039">
    <property type="component" value="Unassembled WGS sequence"/>
</dbReference>
<protein>
    <recommendedName>
        <fullName evidence="7">YtxH domain-containing protein</fullName>
    </recommendedName>
</protein>
<keyword evidence="2" id="KW-1133">Transmembrane helix</keyword>
<feature type="coiled-coil region" evidence="1">
    <location>
        <begin position="38"/>
        <end position="65"/>
    </location>
</feature>
<keyword evidence="2" id="KW-0812">Transmembrane</keyword>
<dbReference type="KEGG" id="ess:ATZ33_15140"/>
<reference evidence="3 5" key="2">
    <citation type="submission" date="2015-12" db="EMBL/GenBank/DDBJ databases">
        <authorList>
            <person name="Lauer A."/>
            <person name="Humrighouse B."/>
            <person name="Loparev V."/>
            <person name="Shewmaker P.L."/>
            <person name="Whitney A.M."/>
            <person name="McLaughlin R.W."/>
        </authorList>
    </citation>
    <scope>NUCLEOTIDE SEQUENCE [LARGE SCALE GENOMIC DNA]</scope>
    <source>
        <strain evidence="3 5">LMG 23085</strain>
    </source>
</reference>
<dbReference type="AlphaFoldDB" id="A0A0S3KED4"/>
<keyword evidence="5" id="KW-1185">Reference proteome</keyword>
<keyword evidence="1" id="KW-0175">Coiled coil</keyword>
<dbReference type="PANTHER" id="PTHR35792">
    <property type="entry name" value="GENERAL STRESS PROTEIN"/>
    <property type="match status" value="1"/>
</dbReference>
<evidence type="ECO:0000256" key="1">
    <source>
        <dbReference type="SAM" id="Coils"/>
    </source>
</evidence>
<dbReference type="SUPFAM" id="SSF58113">
    <property type="entry name" value="Apolipoprotein A-I"/>
    <property type="match status" value="1"/>
</dbReference>
<reference evidence="4 6" key="1">
    <citation type="submission" date="2014-12" db="EMBL/GenBank/DDBJ databases">
        <title>Draft genome sequences of 29 type strains of Enterococci.</title>
        <authorList>
            <person name="Zhong Z."/>
            <person name="Sun Z."/>
            <person name="Liu W."/>
            <person name="Zhang W."/>
            <person name="Zhang H."/>
        </authorList>
    </citation>
    <scope>NUCLEOTIDE SEQUENCE [LARGE SCALE GENOMIC DNA]</scope>
    <source>
        <strain evidence="4 6">DSM 22801</strain>
    </source>
</reference>